<gene>
    <name evidence="2" type="ORF">GCM10009863_62510</name>
</gene>
<sequence>MSKRSAISEAARLFPSRGERGAEPDSPKYPMGQARYTGGPAGGSTEVRRVSGLGEGAGEGGSGAAACGPGHERLAALCHRLTSAPDMPALGDQADRLVAHLISQLRAGRSPDELEDAFDELEDVLLAAGYSAGLGTYRSDTPPAYQSFPGPGSGRARLYVLACPRGHCSRVEAPASEGGEPPVCRVFGGPLREVGLRP</sequence>
<organism evidence="2 3">
    <name type="scientific">Streptomyces axinellae</name>
    <dbReference type="NCBI Taxonomy" id="552788"/>
    <lineage>
        <taxon>Bacteria</taxon>
        <taxon>Bacillati</taxon>
        <taxon>Actinomycetota</taxon>
        <taxon>Actinomycetes</taxon>
        <taxon>Kitasatosporales</taxon>
        <taxon>Streptomycetaceae</taxon>
        <taxon>Streptomyces</taxon>
    </lineage>
</organism>
<proteinExistence type="predicted"/>
<comment type="caution">
    <text evidence="2">The sequence shown here is derived from an EMBL/GenBank/DDBJ whole genome shotgun (WGS) entry which is preliminary data.</text>
</comment>
<feature type="compositionally biased region" description="Basic and acidic residues" evidence="1">
    <location>
        <begin position="17"/>
        <end position="26"/>
    </location>
</feature>
<evidence type="ECO:0000313" key="3">
    <source>
        <dbReference type="Proteomes" id="UP001501447"/>
    </source>
</evidence>
<feature type="compositionally biased region" description="Gly residues" evidence="1">
    <location>
        <begin position="53"/>
        <end position="63"/>
    </location>
</feature>
<evidence type="ECO:0000256" key="1">
    <source>
        <dbReference type="SAM" id="MobiDB-lite"/>
    </source>
</evidence>
<keyword evidence="3" id="KW-1185">Reference proteome</keyword>
<name>A0ABN3QX26_9ACTN</name>
<accession>A0ABN3QX26</accession>
<dbReference type="Proteomes" id="UP001501447">
    <property type="component" value="Unassembled WGS sequence"/>
</dbReference>
<feature type="region of interest" description="Disordered" evidence="1">
    <location>
        <begin position="1"/>
        <end position="64"/>
    </location>
</feature>
<evidence type="ECO:0000313" key="2">
    <source>
        <dbReference type="EMBL" id="GAA2637308.1"/>
    </source>
</evidence>
<dbReference type="EMBL" id="BAAARJ010000029">
    <property type="protein sequence ID" value="GAA2637308.1"/>
    <property type="molecule type" value="Genomic_DNA"/>
</dbReference>
<reference evidence="2 3" key="1">
    <citation type="journal article" date="2019" name="Int. J. Syst. Evol. Microbiol.">
        <title>The Global Catalogue of Microorganisms (GCM) 10K type strain sequencing project: providing services to taxonomists for standard genome sequencing and annotation.</title>
        <authorList>
            <consortium name="The Broad Institute Genomics Platform"/>
            <consortium name="The Broad Institute Genome Sequencing Center for Infectious Disease"/>
            <person name="Wu L."/>
            <person name="Ma J."/>
        </authorList>
    </citation>
    <scope>NUCLEOTIDE SEQUENCE [LARGE SCALE GENOMIC DNA]</scope>
    <source>
        <strain evidence="2 3">JCM 16373</strain>
    </source>
</reference>
<protein>
    <submittedName>
        <fullName evidence="2">Uncharacterized protein</fullName>
    </submittedName>
</protein>